<reference evidence="1 2" key="1">
    <citation type="submission" date="2016-10" db="EMBL/GenBank/DDBJ databases">
        <authorList>
            <person name="de Groot N.N."/>
        </authorList>
    </citation>
    <scope>NUCLEOTIDE SEQUENCE [LARGE SCALE GENOMIC DNA]</scope>
    <source>
        <strain evidence="1 2">DSM 8423</strain>
    </source>
</reference>
<evidence type="ECO:0000313" key="1">
    <source>
        <dbReference type="EMBL" id="SEM77526.1"/>
    </source>
</evidence>
<gene>
    <name evidence="1" type="ORF">SAMN04489760_1464</name>
</gene>
<dbReference type="Proteomes" id="UP000198744">
    <property type="component" value="Unassembled WGS sequence"/>
</dbReference>
<protein>
    <submittedName>
        <fullName evidence="1">Uncharacterized protein</fullName>
    </submittedName>
</protein>
<organism evidence="1 2">
    <name type="scientific">Syntrophus gentianae</name>
    <dbReference type="NCBI Taxonomy" id="43775"/>
    <lineage>
        <taxon>Bacteria</taxon>
        <taxon>Pseudomonadati</taxon>
        <taxon>Thermodesulfobacteriota</taxon>
        <taxon>Syntrophia</taxon>
        <taxon>Syntrophales</taxon>
        <taxon>Syntrophaceae</taxon>
        <taxon>Syntrophus</taxon>
    </lineage>
</organism>
<keyword evidence="2" id="KW-1185">Reference proteome</keyword>
<accession>A0A1H8B459</accession>
<proteinExistence type="predicted"/>
<evidence type="ECO:0000313" key="2">
    <source>
        <dbReference type="Proteomes" id="UP000198744"/>
    </source>
</evidence>
<dbReference type="EMBL" id="FOBS01000046">
    <property type="protein sequence ID" value="SEM77526.1"/>
    <property type="molecule type" value="Genomic_DNA"/>
</dbReference>
<name>A0A1H8B459_9BACT</name>
<dbReference type="STRING" id="43775.SAMN04489760_1464"/>
<sequence length="69" mass="8281">MRNNCFQKDKFLDFVRLVLKLDPRQVYEDLGSDAEMLCWESPGKFRHRHLVAEWLEKALDIKVPEKISF</sequence>
<dbReference type="AlphaFoldDB" id="A0A1H8B459"/>